<organism evidence="2 3">
    <name type="scientific">Algoriphagus confluentis</name>
    <dbReference type="NCBI Taxonomy" id="1697556"/>
    <lineage>
        <taxon>Bacteria</taxon>
        <taxon>Pseudomonadati</taxon>
        <taxon>Bacteroidota</taxon>
        <taxon>Cytophagia</taxon>
        <taxon>Cytophagales</taxon>
        <taxon>Cyclobacteriaceae</taxon>
        <taxon>Algoriphagus</taxon>
    </lineage>
</organism>
<feature type="domain" description="AB hydrolase-1" evidence="1">
    <location>
        <begin position="22"/>
        <end position="256"/>
    </location>
</feature>
<proteinExistence type="predicted"/>
<dbReference type="SUPFAM" id="SSF53474">
    <property type="entry name" value="alpha/beta-Hydrolases"/>
    <property type="match status" value="1"/>
</dbReference>
<dbReference type="PANTHER" id="PTHR43798:SF33">
    <property type="entry name" value="HYDROLASE, PUTATIVE (AFU_ORTHOLOGUE AFUA_2G14860)-RELATED"/>
    <property type="match status" value="1"/>
</dbReference>
<evidence type="ECO:0000313" key="3">
    <source>
        <dbReference type="Proteomes" id="UP001338309"/>
    </source>
</evidence>
<dbReference type="RefSeq" id="WP_338225645.1">
    <property type="nucleotide sequence ID" value="NZ_BTPD01000013.1"/>
</dbReference>
<accession>A0ABQ6PTN2</accession>
<gene>
    <name evidence="2" type="ORF">Aconfl_35850</name>
</gene>
<name>A0ABQ6PTN2_9BACT</name>
<sequence length="268" mass="30889">MHHLQTIHGRLAYQVFGEQGEVFLIFHGFGQTHGDMLPMEIFRKENQRFVFVDAFYHGKSTWKDANKPMNRKIWLELIDGLRDQLNFTEFHLIGYSMGGKISLLIYELMAEKVLSLILLSPDGIKTGLWYSMSNYPGSFHPVMKQVVFKPKGLYKVMESLGSVGLIQSSLRKFFQTQMGTRSQRAQMYFTWKIMGGLQPRLGIITQKARKLNTPVWLFLGEFDQMIPVKNLKKFSSKIPQIRTIVLPVGHGGLIEATADYLLEQLKRK</sequence>
<reference evidence="2 3" key="1">
    <citation type="submission" date="2023-08" db="EMBL/GenBank/DDBJ databases">
        <title>Draft genome sequence of Algoriphagus confluentis.</title>
        <authorList>
            <person name="Takatani N."/>
            <person name="Hosokawa M."/>
            <person name="Sawabe T."/>
        </authorList>
    </citation>
    <scope>NUCLEOTIDE SEQUENCE [LARGE SCALE GENOMIC DNA]</scope>
    <source>
        <strain evidence="2 3">NBRC 111222</strain>
    </source>
</reference>
<dbReference type="InterPro" id="IPR029058">
    <property type="entry name" value="AB_hydrolase_fold"/>
</dbReference>
<dbReference type="EMBL" id="BTPD01000013">
    <property type="protein sequence ID" value="GMQ30942.1"/>
    <property type="molecule type" value="Genomic_DNA"/>
</dbReference>
<dbReference type="Proteomes" id="UP001338309">
    <property type="component" value="Unassembled WGS sequence"/>
</dbReference>
<keyword evidence="3" id="KW-1185">Reference proteome</keyword>
<evidence type="ECO:0000259" key="1">
    <source>
        <dbReference type="Pfam" id="PF00561"/>
    </source>
</evidence>
<dbReference type="Pfam" id="PF00561">
    <property type="entry name" value="Abhydrolase_1"/>
    <property type="match status" value="1"/>
</dbReference>
<evidence type="ECO:0000313" key="2">
    <source>
        <dbReference type="EMBL" id="GMQ30942.1"/>
    </source>
</evidence>
<dbReference type="InterPro" id="IPR000073">
    <property type="entry name" value="AB_hydrolase_1"/>
</dbReference>
<dbReference type="Gene3D" id="3.40.50.1820">
    <property type="entry name" value="alpha/beta hydrolase"/>
    <property type="match status" value="1"/>
</dbReference>
<comment type="caution">
    <text evidence="2">The sequence shown here is derived from an EMBL/GenBank/DDBJ whole genome shotgun (WGS) entry which is preliminary data.</text>
</comment>
<dbReference type="InterPro" id="IPR050266">
    <property type="entry name" value="AB_hydrolase_sf"/>
</dbReference>
<dbReference type="PANTHER" id="PTHR43798">
    <property type="entry name" value="MONOACYLGLYCEROL LIPASE"/>
    <property type="match status" value="1"/>
</dbReference>
<protein>
    <recommendedName>
        <fullName evidence="1">AB hydrolase-1 domain-containing protein</fullName>
    </recommendedName>
</protein>